<protein>
    <recommendedName>
        <fullName evidence="7">Phospholipid/glycerol acyltransferase domain-containing protein</fullName>
    </recommendedName>
</protein>
<keyword evidence="6" id="KW-1133">Transmembrane helix</keyword>
<keyword evidence="3" id="KW-0808">Transferase</keyword>
<dbReference type="EMBL" id="CAKOGP040002269">
    <property type="protein sequence ID" value="CAJ1966244.1"/>
    <property type="molecule type" value="Genomic_DNA"/>
</dbReference>
<evidence type="ECO:0000256" key="2">
    <source>
        <dbReference type="ARBA" id="ARBA00022516"/>
    </source>
</evidence>
<keyword evidence="9" id="KW-1185">Reference proteome</keyword>
<dbReference type="PANTHER" id="PTHR10434:SF64">
    <property type="entry name" value="1-ACYL-SN-GLYCEROL-3-PHOSPHATE ACYLTRANSFERASE-RELATED"/>
    <property type="match status" value="1"/>
</dbReference>
<dbReference type="SMART" id="SM00563">
    <property type="entry name" value="PlsC"/>
    <property type="match status" value="1"/>
</dbReference>
<comment type="pathway">
    <text evidence="1">Lipid metabolism.</text>
</comment>
<feature type="transmembrane region" description="Helical" evidence="6">
    <location>
        <begin position="159"/>
        <end position="177"/>
    </location>
</feature>
<keyword evidence="4" id="KW-0443">Lipid metabolism</keyword>
<dbReference type="Pfam" id="PF01553">
    <property type="entry name" value="Acyltransferase"/>
    <property type="match status" value="1"/>
</dbReference>
<keyword evidence="5" id="KW-0012">Acyltransferase</keyword>
<keyword evidence="2" id="KW-0444">Lipid biosynthesis</keyword>
<feature type="transmembrane region" description="Helical" evidence="6">
    <location>
        <begin position="51"/>
        <end position="74"/>
    </location>
</feature>
<dbReference type="SUPFAM" id="SSF69593">
    <property type="entry name" value="Glycerol-3-phosphate (1)-acyltransferase"/>
    <property type="match status" value="1"/>
</dbReference>
<dbReference type="PANTHER" id="PTHR10434">
    <property type="entry name" value="1-ACYL-SN-GLYCEROL-3-PHOSPHATE ACYLTRANSFERASE"/>
    <property type="match status" value="1"/>
</dbReference>
<evidence type="ECO:0000256" key="6">
    <source>
        <dbReference type="SAM" id="Phobius"/>
    </source>
</evidence>
<gene>
    <name evidence="8" type="ORF">CYCCA115_LOCUS21827</name>
</gene>
<evidence type="ECO:0000256" key="1">
    <source>
        <dbReference type="ARBA" id="ARBA00005189"/>
    </source>
</evidence>
<keyword evidence="6" id="KW-0472">Membrane</keyword>
<dbReference type="InterPro" id="IPR002123">
    <property type="entry name" value="Plipid/glycerol_acylTrfase"/>
</dbReference>
<evidence type="ECO:0000256" key="4">
    <source>
        <dbReference type="ARBA" id="ARBA00023098"/>
    </source>
</evidence>
<sequence>MGVLGIIISFIVAPVAVLFDLWLLGASAGATIQERKIWQNKKLPSINPFGLIKVFLLNVCWMGGTQLGVILGLLKRALMGKKNMNMRDFCHNGVERMVGQLLIRLFVGPEVIIRGKENLPPENPGSPAPVMIANHDSQLDIAAVYYLCRSWRWIAKSSVFFLPGVGQLMYFGGHVFIDRVKKKNKSSTGARNLYIKSNESLQEGVPMFFFPQGTRRLGERLPFKDGAFKIAMENKSQIVPISIEIPLTAWNSMYPLQGGKDVAPIILTIHKPVDSKDFKELEPLKNQCFDTIYSVLPDYTKEN</sequence>
<evidence type="ECO:0000313" key="8">
    <source>
        <dbReference type="EMBL" id="CAJ1966244.1"/>
    </source>
</evidence>
<dbReference type="GO" id="GO:0006654">
    <property type="term" value="P:phosphatidic acid biosynthetic process"/>
    <property type="evidence" value="ECO:0007669"/>
    <property type="project" value="TreeGrafter"/>
</dbReference>
<dbReference type="Proteomes" id="UP001295423">
    <property type="component" value="Unassembled WGS sequence"/>
</dbReference>
<dbReference type="CDD" id="cd07989">
    <property type="entry name" value="LPLAT_AGPAT-like"/>
    <property type="match status" value="1"/>
</dbReference>
<comment type="caution">
    <text evidence="8">The sequence shown here is derived from an EMBL/GenBank/DDBJ whole genome shotgun (WGS) entry which is preliminary data.</text>
</comment>
<dbReference type="AlphaFoldDB" id="A0AAD2G9D6"/>
<organism evidence="8 9">
    <name type="scientific">Cylindrotheca closterium</name>
    <dbReference type="NCBI Taxonomy" id="2856"/>
    <lineage>
        <taxon>Eukaryota</taxon>
        <taxon>Sar</taxon>
        <taxon>Stramenopiles</taxon>
        <taxon>Ochrophyta</taxon>
        <taxon>Bacillariophyta</taxon>
        <taxon>Bacillariophyceae</taxon>
        <taxon>Bacillariophycidae</taxon>
        <taxon>Bacillariales</taxon>
        <taxon>Bacillariaceae</taxon>
        <taxon>Cylindrotheca</taxon>
    </lineage>
</organism>
<feature type="transmembrane region" description="Helical" evidence="6">
    <location>
        <begin position="6"/>
        <end position="30"/>
    </location>
</feature>
<evidence type="ECO:0000259" key="7">
    <source>
        <dbReference type="SMART" id="SM00563"/>
    </source>
</evidence>
<reference evidence="8" key="1">
    <citation type="submission" date="2023-08" db="EMBL/GenBank/DDBJ databases">
        <authorList>
            <person name="Audoor S."/>
            <person name="Bilcke G."/>
        </authorList>
    </citation>
    <scope>NUCLEOTIDE SEQUENCE</scope>
</reference>
<evidence type="ECO:0000313" key="9">
    <source>
        <dbReference type="Proteomes" id="UP001295423"/>
    </source>
</evidence>
<name>A0AAD2G9D6_9STRA</name>
<dbReference type="GO" id="GO:0003841">
    <property type="term" value="F:1-acylglycerol-3-phosphate O-acyltransferase activity"/>
    <property type="evidence" value="ECO:0007669"/>
    <property type="project" value="TreeGrafter"/>
</dbReference>
<accession>A0AAD2G9D6</accession>
<feature type="domain" description="Phospholipid/glycerol acyltransferase" evidence="7">
    <location>
        <begin position="129"/>
        <end position="246"/>
    </location>
</feature>
<evidence type="ECO:0000256" key="3">
    <source>
        <dbReference type="ARBA" id="ARBA00022679"/>
    </source>
</evidence>
<keyword evidence="6" id="KW-0812">Transmembrane</keyword>
<proteinExistence type="predicted"/>
<evidence type="ECO:0000256" key="5">
    <source>
        <dbReference type="ARBA" id="ARBA00023315"/>
    </source>
</evidence>